<dbReference type="OrthoDB" id="9806494at2"/>
<reference evidence="2 3" key="1">
    <citation type="submission" date="2018-05" db="EMBL/GenBank/DDBJ databases">
        <title>Genomic Encyclopedia of Archaeal and Bacterial Type Strains, Phase II (KMG-II): from individual species to whole genera.</title>
        <authorList>
            <person name="Goeker M."/>
        </authorList>
    </citation>
    <scope>NUCLEOTIDE SEQUENCE [LARGE SCALE GENOMIC DNA]</scope>
    <source>
        <strain evidence="2 3">DSM 23514</strain>
    </source>
</reference>
<proteinExistence type="predicted"/>
<gene>
    <name evidence="1" type="ORF">HZY62_07740</name>
    <name evidence="2" type="ORF">LX92_00685</name>
</gene>
<comment type="caution">
    <text evidence="2">The sequence shown here is derived from an EMBL/GenBank/DDBJ whole genome shotgun (WGS) entry which is preliminary data.</text>
</comment>
<dbReference type="PIRSF" id="PIRSF008502">
    <property type="entry name" value="UCP008502"/>
    <property type="match status" value="1"/>
</dbReference>
<dbReference type="RefSeq" id="WP_109648847.1">
    <property type="nucleotide sequence ID" value="NZ_CAJQNU010000035.1"/>
</dbReference>
<evidence type="ECO:0000313" key="1">
    <source>
        <dbReference type="EMBL" id="MBD1260476.1"/>
    </source>
</evidence>
<dbReference type="Proteomes" id="UP000245667">
    <property type="component" value="Unassembled WGS sequence"/>
</dbReference>
<dbReference type="PANTHER" id="PTHR36439">
    <property type="entry name" value="BLL4334 PROTEIN"/>
    <property type="match status" value="1"/>
</dbReference>
<name>A0A316E6B2_9FLAO</name>
<dbReference type="Proteomes" id="UP000651837">
    <property type="component" value="Unassembled WGS sequence"/>
</dbReference>
<dbReference type="Gene3D" id="3.30.70.1280">
    <property type="entry name" value="SP0830-like domains"/>
    <property type="match status" value="1"/>
</dbReference>
<dbReference type="SUPFAM" id="SSF160379">
    <property type="entry name" value="SP0830-like"/>
    <property type="match status" value="1"/>
</dbReference>
<dbReference type="EMBL" id="JACWLN010000002">
    <property type="protein sequence ID" value="MBD1260476.1"/>
    <property type="molecule type" value="Genomic_DNA"/>
</dbReference>
<sequence>MNYIALLRGINVGGHKKIKMADLRVLFENLGYRDIITYIQSGNVVFKSEDQDIVELEGRISKGIFGRYGFDVPAIVKKREEVERILVHNPFTDPEDIQANKVYFVLLKERPTQEGLSTLSSMQFDNEQLVVTPNCVYLKCNLGAGKAKCNNNLIEQKLQVAATSRNHRTLMKLWELSAD</sequence>
<dbReference type="AlphaFoldDB" id="A0A316E6B2"/>
<dbReference type="InterPro" id="IPR012545">
    <property type="entry name" value="DUF1697"/>
</dbReference>
<dbReference type="PANTHER" id="PTHR36439:SF1">
    <property type="entry name" value="DUF1697 DOMAIN-CONTAINING PROTEIN"/>
    <property type="match status" value="1"/>
</dbReference>
<evidence type="ECO:0000313" key="3">
    <source>
        <dbReference type="Proteomes" id="UP000245667"/>
    </source>
</evidence>
<protein>
    <submittedName>
        <fullName evidence="1">DUF1697 domain-containing protein</fullName>
    </submittedName>
    <submittedName>
        <fullName evidence="2">Uncharacterized protein (DUF1697 family)</fullName>
    </submittedName>
</protein>
<reference evidence="1 4" key="2">
    <citation type="submission" date="2020-07" db="EMBL/GenBank/DDBJ databases">
        <title>The draft genome sequence of Maribacter polysiphoniae KCTC 22021.</title>
        <authorList>
            <person name="Mu L."/>
        </authorList>
    </citation>
    <scope>NUCLEOTIDE SEQUENCE [LARGE SCALE GENOMIC DNA]</scope>
    <source>
        <strain evidence="1 4">KCTC 22021</strain>
    </source>
</reference>
<evidence type="ECO:0000313" key="2">
    <source>
        <dbReference type="EMBL" id="PWK25941.1"/>
    </source>
</evidence>
<dbReference type="Pfam" id="PF08002">
    <property type="entry name" value="DUF1697"/>
    <property type="match status" value="1"/>
</dbReference>
<keyword evidence="4" id="KW-1185">Reference proteome</keyword>
<organism evidence="2 3">
    <name type="scientific">Maribacter polysiphoniae</name>
    <dbReference type="NCBI Taxonomy" id="429344"/>
    <lineage>
        <taxon>Bacteria</taxon>
        <taxon>Pseudomonadati</taxon>
        <taxon>Bacteroidota</taxon>
        <taxon>Flavobacteriia</taxon>
        <taxon>Flavobacteriales</taxon>
        <taxon>Flavobacteriaceae</taxon>
        <taxon>Maribacter</taxon>
    </lineage>
</organism>
<accession>A0A316E6B2</accession>
<evidence type="ECO:0000313" key="4">
    <source>
        <dbReference type="Proteomes" id="UP000651837"/>
    </source>
</evidence>
<dbReference type="EMBL" id="QGGQ01000001">
    <property type="protein sequence ID" value="PWK25941.1"/>
    <property type="molecule type" value="Genomic_DNA"/>
</dbReference>